<proteinExistence type="predicted"/>
<keyword evidence="2" id="KW-1185">Reference proteome</keyword>
<organism evidence="1 2">
    <name type="scientific">Mycolicibacterium psychrotolerans</name>
    <dbReference type="NCBI Taxonomy" id="216929"/>
    <lineage>
        <taxon>Bacteria</taxon>
        <taxon>Bacillati</taxon>
        <taxon>Actinomycetota</taxon>
        <taxon>Actinomycetes</taxon>
        <taxon>Mycobacteriales</taxon>
        <taxon>Mycobacteriaceae</taxon>
        <taxon>Mycolicibacterium</taxon>
    </lineage>
</organism>
<accession>A0A7I7M512</accession>
<dbReference type="AlphaFoldDB" id="A0A7I7M512"/>
<reference evidence="1 2" key="1">
    <citation type="journal article" date="2019" name="Emerg. Microbes Infect.">
        <title>Comprehensive subspecies identification of 175 nontuberculous mycobacteria species based on 7547 genomic profiles.</title>
        <authorList>
            <person name="Matsumoto Y."/>
            <person name="Kinjo T."/>
            <person name="Motooka D."/>
            <person name="Nabeya D."/>
            <person name="Jung N."/>
            <person name="Uechi K."/>
            <person name="Horii T."/>
            <person name="Iida T."/>
            <person name="Fujita J."/>
            <person name="Nakamura S."/>
        </authorList>
    </citation>
    <scope>NUCLEOTIDE SEQUENCE [LARGE SCALE GENOMIC DNA]</scope>
    <source>
        <strain evidence="1 2">JCM 13323</strain>
    </source>
</reference>
<name>A0A7I7M512_9MYCO</name>
<dbReference type="KEGG" id="mpsc:MPSYJ_04030"/>
<dbReference type="Proteomes" id="UP000466514">
    <property type="component" value="Chromosome"/>
</dbReference>
<sequence length="77" mass="8604">MVPGSRRYDGCKFIIRLADNQRLSYATGSALHIGSTGNITATDPAGHIYDLPRDHWLDVSFGDDRVVTNRSRSKRAR</sequence>
<dbReference type="EMBL" id="AP022574">
    <property type="protein sequence ID" value="BBX66942.1"/>
    <property type="molecule type" value="Genomic_DNA"/>
</dbReference>
<evidence type="ECO:0000313" key="2">
    <source>
        <dbReference type="Proteomes" id="UP000466514"/>
    </source>
</evidence>
<protein>
    <submittedName>
        <fullName evidence="1">Uncharacterized protein</fullName>
    </submittedName>
</protein>
<gene>
    <name evidence="1" type="ORF">MPSYJ_04030</name>
</gene>
<evidence type="ECO:0000313" key="1">
    <source>
        <dbReference type="EMBL" id="BBX66942.1"/>
    </source>
</evidence>